<feature type="repeat" description="TPR" evidence="3">
    <location>
        <begin position="483"/>
        <end position="516"/>
    </location>
</feature>
<reference evidence="6" key="1">
    <citation type="journal article" date="2021" name="Microorganisms">
        <title>Acidisoma silvae sp. nov. and Acidisomacellulosilytica sp. nov., Two Acidophilic Bacteria Isolated from Decaying Wood, Hydrolyzing Cellulose and Producing Poly-3-hydroxybutyrate.</title>
        <authorList>
            <person name="Mieszkin S."/>
            <person name="Pouder E."/>
            <person name="Uroz S."/>
            <person name="Simon-Colin C."/>
            <person name="Alain K."/>
        </authorList>
    </citation>
    <scope>NUCLEOTIDE SEQUENCE</scope>
    <source>
        <strain evidence="6">HW T2.11</strain>
    </source>
</reference>
<keyword evidence="5" id="KW-0732">Signal</keyword>
<dbReference type="PANTHER" id="PTHR45586:SF1">
    <property type="entry name" value="LIPOPOLYSACCHARIDE ASSEMBLY PROTEIN B"/>
    <property type="match status" value="1"/>
</dbReference>
<dbReference type="Proteomes" id="UP000708298">
    <property type="component" value="Unassembled WGS sequence"/>
</dbReference>
<feature type="signal peptide" evidence="5">
    <location>
        <begin position="1"/>
        <end position="17"/>
    </location>
</feature>
<evidence type="ECO:0000256" key="5">
    <source>
        <dbReference type="SAM" id="SignalP"/>
    </source>
</evidence>
<dbReference type="AlphaFoldDB" id="A0A964DY16"/>
<dbReference type="SUPFAM" id="SSF48452">
    <property type="entry name" value="TPR-like"/>
    <property type="match status" value="2"/>
</dbReference>
<dbReference type="PANTHER" id="PTHR45586">
    <property type="entry name" value="TPR REPEAT-CONTAINING PROTEIN PA4667"/>
    <property type="match status" value="1"/>
</dbReference>
<dbReference type="EMBL" id="JAESVB010000001">
    <property type="protein sequence ID" value="MCB8874293.1"/>
    <property type="molecule type" value="Genomic_DNA"/>
</dbReference>
<reference evidence="6" key="2">
    <citation type="submission" date="2021-01" db="EMBL/GenBank/DDBJ databases">
        <authorList>
            <person name="Mieszkin S."/>
            <person name="Pouder E."/>
            <person name="Alain K."/>
        </authorList>
    </citation>
    <scope>NUCLEOTIDE SEQUENCE</scope>
    <source>
        <strain evidence="6">HW T2.11</strain>
    </source>
</reference>
<keyword evidence="1" id="KW-0677">Repeat</keyword>
<dbReference type="InterPro" id="IPR019734">
    <property type="entry name" value="TPR_rpt"/>
</dbReference>
<evidence type="ECO:0000256" key="2">
    <source>
        <dbReference type="ARBA" id="ARBA00022803"/>
    </source>
</evidence>
<protein>
    <submittedName>
        <fullName evidence="6">Tetratricopeptide repeat protein</fullName>
    </submittedName>
</protein>
<dbReference type="SMART" id="SM00028">
    <property type="entry name" value="TPR"/>
    <property type="match status" value="5"/>
</dbReference>
<dbReference type="InterPro" id="IPR011990">
    <property type="entry name" value="TPR-like_helical_dom_sf"/>
</dbReference>
<dbReference type="PROSITE" id="PS50005">
    <property type="entry name" value="TPR"/>
    <property type="match status" value="3"/>
</dbReference>
<evidence type="ECO:0000256" key="1">
    <source>
        <dbReference type="ARBA" id="ARBA00022737"/>
    </source>
</evidence>
<keyword evidence="2 3" id="KW-0802">TPR repeat</keyword>
<organism evidence="6 7">
    <name type="scientific">Acidisoma silvae</name>
    <dbReference type="NCBI Taxonomy" id="2802396"/>
    <lineage>
        <taxon>Bacteria</taxon>
        <taxon>Pseudomonadati</taxon>
        <taxon>Pseudomonadota</taxon>
        <taxon>Alphaproteobacteria</taxon>
        <taxon>Acetobacterales</taxon>
        <taxon>Acidocellaceae</taxon>
        <taxon>Acidisoma</taxon>
    </lineage>
</organism>
<dbReference type="PROSITE" id="PS51257">
    <property type="entry name" value="PROKAR_LIPOPROTEIN"/>
    <property type="match status" value="1"/>
</dbReference>
<gene>
    <name evidence="6" type="ORF">ASILVAE211_03785</name>
</gene>
<dbReference type="Pfam" id="PF13432">
    <property type="entry name" value="TPR_16"/>
    <property type="match status" value="2"/>
</dbReference>
<name>A0A964DY16_9PROT</name>
<dbReference type="InterPro" id="IPR051012">
    <property type="entry name" value="CellSynth/LPSAsmb/PSIAsmb"/>
</dbReference>
<evidence type="ECO:0000313" key="6">
    <source>
        <dbReference type="EMBL" id="MCB8874293.1"/>
    </source>
</evidence>
<feature type="repeat" description="TPR" evidence="3">
    <location>
        <begin position="414"/>
        <end position="447"/>
    </location>
</feature>
<keyword evidence="7" id="KW-1185">Reference proteome</keyword>
<sequence>MLGRSVLLALTALSACAATTPPGMAQTGPDQMGPGQAGAYGNFLVGQYAASRYDFPRAANAMQQALSADPAASPALSGETFLLELLAGHTGTASTIAATLPKDSLAQLLLAGSDARAGRWQDALHRYQGLPTPDPLTSVLKPLLVAWAQQGSGNTRAALAALQGQGISQARTIFALHTALIADQGKMVAVAAQNYGIVQGGMNVTNLRLSELLASWDARTGDVTSADQVLDAMSPDLAMAMTLPALKKQMMTPPVANAVQGLAEVYVNLAAALEDEIANDPQSRNRPAAQQTVMTMLQLGLQLRPDLTSARLLLSEVVDKGDNASVAMVPLQAIAKTDPLYPLAALREAVLLARLGRTDQAHSLLQQLGQAYPASPEPLLAQADLLRQAAKYPDAAALYTKALPLMPPNSPAAWVVYYDRAQCYDQAKDWPRAQADLQQALKISPGQPYVLNYLGYSWAVKKENMPKARAMIEQALQLVPNDGAIIDSLGYVLLQQGQVQAAVRTLTQAVKLMPEDSTVNAHLGDAYAAAGEHLQAVFQWRRALQLDPAPDLTTELLAKLQIKAASLPAAQPDAAQPDAAQPGAAQPGAAQPAASSN</sequence>
<feature type="repeat" description="TPR" evidence="3">
    <location>
        <begin position="517"/>
        <end position="550"/>
    </location>
</feature>
<evidence type="ECO:0000256" key="4">
    <source>
        <dbReference type="SAM" id="MobiDB-lite"/>
    </source>
</evidence>
<feature type="chain" id="PRO_5037975953" evidence="5">
    <location>
        <begin position="18"/>
        <end position="597"/>
    </location>
</feature>
<dbReference type="Gene3D" id="1.25.40.10">
    <property type="entry name" value="Tetratricopeptide repeat domain"/>
    <property type="match status" value="1"/>
</dbReference>
<evidence type="ECO:0000256" key="3">
    <source>
        <dbReference type="PROSITE-ProRule" id="PRU00339"/>
    </source>
</evidence>
<comment type="caution">
    <text evidence="6">The sequence shown here is derived from an EMBL/GenBank/DDBJ whole genome shotgun (WGS) entry which is preliminary data.</text>
</comment>
<feature type="region of interest" description="Disordered" evidence="4">
    <location>
        <begin position="569"/>
        <end position="597"/>
    </location>
</feature>
<dbReference type="RefSeq" id="WP_227319937.1">
    <property type="nucleotide sequence ID" value="NZ_JAESVB010000001.1"/>
</dbReference>
<evidence type="ECO:0000313" key="7">
    <source>
        <dbReference type="Proteomes" id="UP000708298"/>
    </source>
</evidence>
<proteinExistence type="predicted"/>
<accession>A0A964DY16</accession>